<evidence type="ECO:0000313" key="3">
    <source>
        <dbReference type="Proteomes" id="UP000315017"/>
    </source>
</evidence>
<keyword evidence="3" id="KW-1185">Reference proteome</keyword>
<dbReference type="Proteomes" id="UP000315017">
    <property type="component" value="Chromosome"/>
</dbReference>
<accession>A0A517YFE1</accession>
<reference evidence="2 3" key="1">
    <citation type="submission" date="2019-02" db="EMBL/GenBank/DDBJ databases">
        <title>Deep-cultivation of Planctomycetes and their phenomic and genomic characterization uncovers novel biology.</title>
        <authorList>
            <person name="Wiegand S."/>
            <person name="Jogler M."/>
            <person name="Boedeker C."/>
            <person name="Pinto D."/>
            <person name="Vollmers J."/>
            <person name="Rivas-Marin E."/>
            <person name="Kohn T."/>
            <person name="Peeters S.H."/>
            <person name="Heuer A."/>
            <person name="Rast P."/>
            <person name="Oberbeckmann S."/>
            <person name="Bunk B."/>
            <person name="Jeske O."/>
            <person name="Meyerdierks A."/>
            <person name="Storesund J.E."/>
            <person name="Kallscheuer N."/>
            <person name="Luecker S."/>
            <person name="Lage O.M."/>
            <person name="Pohl T."/>
            <person name="Merkel B.J."/>
            <person name="Hornburger P."/>
            <person name="Mueller R.-W."/>
            <person name="Bruemmer F."/>
            <person name="Labrenz M."/>
            <person name="Spormann A.M."/>
            <person name="Op den Camp H."/>
            <person name="Overmann J."/>
            <person name="Amann R."/>
            <person name="Jetten M.S.M."/>
            <person name="Mascher T."/>
            <person name="Medema M.H."/>
            <person name="Devos D.P."/>
            <person name="Kaster A.-K."/>
            <person name="Ovreas L."/>
            <person name="Rohde M."/>
            <person name="Galperin M.Y."/>
            <person name="Jogler C."/>
        </authorList>
    </citation>
    <scope>NUCLEOTIDE SEQUENCE [LARGE SCALE GENOMIC DNA]</scope>
    <source>
        <strain evidence="2 3">ETA_A8</strain>
    </source>
</reference>
<name>A0A517YFE1_9BACT</name>
<evidence type="ECO:0000256" key="1">
    <source>
        <dbReference type="SAM" id="MobiDB-lite"/>
    </source>
</evidence>
<sequence>MRNATNSDDLSPEERRHELANILARGLLRLVDRQRAAGNARPPASTKTLLDSQPEALSFGKKPCSVSTRVNGPESF</sequence>
<gene>
    <name evidence="2" type="ORF">ETAA8_40540</name>
</gene>
<dbReference type="EMBL" id="CP036274">
    <property type="protein sequence ID" value="QDU28948.1"/>
    <property type="molecule type" value="Genomic_DNA"/>
</dbReference>
<feature type="region of interest" description="Disordered" evidence="1">
    <location>
        <begin position="36"/>
        <end position="76"/>
    </location>
</feature>
<protein>
    <submittedName>
        <fullName evidence="2">Uncharacterized protein</fullName>
    </submittedName>
</protein>
<proteinExistence type="predicted"/>
<dbReference type="AlphaFoldDB" id="A0A517YFE1"/>
<dbReference type="KEGG" id="aagg:ETAA8_40540"/>
<organism evidence="2 3">
    <name type="scientific">Anatilimnocola aggregata</name>
    <dbReference type="NCBI Taxonomy" id="2528021"/>
    <lineage>
        <taxon>Bacteria</taxon>
        <taxon>Pseudomonadati</taxon>
        <taxon>Planctomycetota</taxon>
        <taxon>Planctomycetia</taxon>
        <taxon>Pirellulales</taxon>
        <taxon>Pirellulaceae</taxon>
        <taxon>Anatilimnocola</taxon>
    </lineage>
</organism>
<evidence type="ECO:0000313" key="2">
    <source>
        <dbReference type="EMBL" id="QDU28948.1"/>
    </source>
</evidence>